<dbReference type="EMBL" id="JACHHY010000007">
    <property type="protein sequence ID" value="MBB5018213.1"/>
    <property type="molecule type" value="Genomic_DNA"/>
</dbReference>
<evidence type="ECO:0000313" key="2">
    <source>
        <dbReference type="EMBL" id="MBB5018213.1"/>
    </source>
</evidence>
<name>A0A840MPV5_9PROT</name>
<accession>A0A840MPV5</accession>
<comment type="caution">
    <text evidence="2">The sequence shown here is derived from an EMBL/GenBank/DDBJ whole genome shotgun (WGS) entry which is preliminary data.</text>
</comment>
<dbReference type="Proteomes" id="UP000575898">
    <property type="component" value="Unassembled WGS sequence"/>
</dbReference>
<organism evidence="2 3">
    <name type="scientific">Chitinivorax tropicus</name>
    <dbReference type="NCBI Taxonomy" id="714531"/>
    <lineage>
        <taxon>Bacteria</taxon>
        <taxon>Pseudomonadati</taxon>
        <taxon>Pseudomonadota</taxon>
        <taxon>Betaproteobacteria</taxon>
        <taxon>Chitinivorax</taxon>
    </lineage>
</organism>
<evidence type="ECO:0000313" key="3">
    <source>
        <dbReference type="Proteomes" id="UP000575898"/>
    </source>
</evidence>
<gene>
    <name evidence="2" type="ORF">HNQ59_001498</name>
</gene>
<proteinExistence type="predicted"/>
<protein>
    <submittedName>
        <fullName evidence="2">Uncharacterized protein</fullName>
    </submittedName>
</protein>
<keyword evidence="3" id="KW-1185">Reference proteome</keyword>
<evidence type="ECO:0000256" key="1">
    <source>
        <dbReference type="SAM" id="MobiDB-lite"/>
    </source>
</evidence>
<sequence>MHDTAAYIRMHELIPTCSPARSSADLPQFRRARSIPAIGSHDTQHSPSDSQANAIGEQLAAPHIRLRCSGHSPPDEAHGGLPPHSR</sequence>
<feature type="region of interest" description="Disordered" evidence="1">
    <location>
        <begin position="38"/>
        <end position="86"/>
    </location>
</feature>
<dbReference type="AlphaFoldDB" id="A0A840MPV5"/>
<reference evidence="2 3" key="1">
    <citation type="submission" date="2020-08" db="EMBL/GenBank/DDBJ databases">
        <title>Genomic Encyclopedia of Type Strains, Phase IV (KMG-IV): sequencing the most valuable type-strain genomes for metagenomic binning, comparative biology and taxonomic classification.</title>
        <authorList>
            <person name="Goeker M."/>
        </authorList>
    </citation>
    <scope>NUCLEOTIDE SEQUENCE [LARGE SCALE GENOMIC DNA]</scope>
    <source>
        <strain evidence="2 3">DSM 27165</strain>
    </source>
</reference>